<dbReference type="Proteomes" id="UP001059295">
    <property type="component" value="Chromosome"/>
</dbReference>
<dbReference type="InterPro" id="IPR050563">
    <property type="entry name" value="4-hydroxybenzoyl-CoA_TE"/>
</dbReference>
<evidence type="ECO:0000313" key="4">
    <source>
        <dbReference type="Proteomes" id="UP001059295"/>
    </source>
</evidence>
<evidence type="ECO:0000313" key="3">
    <source>
        <dbReference type="EMBL" id="UWN57506.1"/>
    </source>
</evidence>
<name>A0ABY5UZW7_9BACT</name>
<dbReference type="GeneID" id="82890399"/>
<reference evidence="3" key="1">
    <citation type="journal article" date="2022" name="Cell">
        <title>Design, construction, and in vivo augmentation of a complex gut microbiome.</title>
        <authorList>
            <person name="Cheng A.G."/>
            <person name="Ho P.Y."/>
            <person name="Aranda-Diaz A."/>
            <person name="Jain S."/>
            <person name="Yu F.B."/>
            <person name="Meng X."/>
            <person name="Wang M."/>
            <person name="Iakiviak M."/>
            <person name="Nagashima K."/>
            <person name="Zhao A."/>
            <person name="Murugkar P."/>
            <person name="Patil A."/>
            <person name="Atabakhsh K."/>
            <person name="Weakley A."/>
            <person name="Yan J."/>
            <person name="Brumbaugh A.R."/>
            <person name="Higginbottom S."/>
            <person name="Dimas A."/>
            <person name="Shiver A.L."/>
            <person name="Deutschbauer A."/>
            <person name="Neff N."/>
            <person name="Sonnenburg J.L."/>
            <person name="Huang K.C."/>
            <person name="Fischbach M.A."/>
        </authorList>
    </citation>
    <scope>NUCLEOTIDE SEQUENCE</scope>
    <source>
        <strain evidence="3">AP11</strain>
    </source>
</reference>
<evidence type="ECO:0000256" key="2">
    <source>
        <dbReference type="ARBA" id="ARBA00022801"/>
    </source>
</evidence>
<gene>
    <name evidence="3" type="ORF">NQ491_01655</name>
</gene>
<sequence length="134" mass="15732">MIETKIQMRFADVDMLGHVNNVNQQHYFDLGKSDFFRRVLGMKPVWKSEGLIMVSTRTDYRGQIRMEDPIVVTTCVDRIGHKSFTLRQQIVDTRTREVRTECTTVLVAFDFERQESIEIPAPWREKLASSLHEQ</sequence>
<dbReference type="PANTHER" id="PTHR31793">
    <property type="entry name" value="4-HYDROXYBENZOYL-COA THIOESTERASE FAMILY MEMBER"/>
    <property type="match status" value="1"/>
</dbReference>
<dbReference type="EMBL" id="CP102294">
    <property type="protein sequence ID" value="UWN57506.1"/>
    <property type="molecule type" value="Genomic_DNA"/>
</dbReference>
<keyword evidence="2" id="KW-0378">Hydrolase</keyword>
<accession>A0ABY5UZW7</accession>
<dbReference type="InterPro" id="IPR029069">
    <property type="entry name" value="HotDog_dom_sf"/>
</dbReference>
<keyword evidence="4" id="KW-1185">Reference proteome</keyword>
<organism evidence="3 4">
    <name type="scientific">Alistipes ihumii AP11</name>
    <dbReference type="NCBI Taxonomy" id="1211813"/>
    <lineage>
        <taxon>Bacteria</taxon>
        <taxon>Pseudomonadati</taxon>
        <taxon>Bacteroidota</taxon>
        <taxon>Bacteroidia</taxon>
        <taxon>Bacteroidales</taxon>
        <taxon>Rikenellaceae</taxon>
        <taxon>Alistipes</taxon>
    </lineage>
</organism>
<protein>
    <submittedName>
        <fullName evidence="3">Acyl-CoA thioesterase</fullName>
    </submittedName>
</protein>
<comment type="similarity">
    <text evidence="1">Belongs to the 4-hydroxybenzoyl-CoA thioesterase family.</text>
</comment>
<dbReference type="SUPFAM" id="SSF54637">
    <property type="entry name" value="Thioesterase/thiol ester dehydrase-isomerase"/>
    <property type="match status" value="1"/>
</dbReference>
<dbReference type="CDD" id="cd00586">
    <property type="entry name" value="4HBT"/>
    <property type="match status" value="1"/>
</dbReference>
<dbReference type="Pfam" id="PF13279">
    <property type="entry name" value="4HBT_2"/>
    <property type="match status" value="1"/>
</dbReference>
<dbReference type="PANTHER" id="PTHR31793:SF27">
    <property type="entry name" value="NOVEL THIOESTERASE SUPERFAMILY DOMAIN AND SAPOSIN A-TYPE DOMAIN CONTAINING PROTEIN (0610012H03RIK)"/>
    <property type="match status" value="1"/>
</dbReference>
<evidence type="ECO:0000256" key="1">
    <source>
        <dbReference type="ARBA" id="ARBA00005953"/>
    </source>
</evidence>
<proteinExistence type="inferred from homology"/>
<dbReference type="RefSeq" id="WP_019245089.1">
    <property type="nucleotide sequence ID" value="NZ_CAPH01000006.1"/>
</dbReference>
<dbReference type="Gene3D" id="3.10.129.10">
    <property type="entry name" value="Hotdog Thioesterase"/>
    <property type="match status" value="1"/>
</dbReference>